<sequence>MSFATRRCTVFGVLGVLLSSALVQASSVQGGSSCRSTGCVTQYGCVPRYSNYRTALYCQRCEIAEQCGRAVVTPERKVCYQLTAIASGQKLASRESYDRRTQQRYASVVGQEHQYQNERDKWNLIAGPGANYYIQNSATGEYLRAHGNNFVHLVPGRPTDDTFLFKPILVRGSWSCVLFQSVCYGGYIYGERYSAASNFVLMTQDLQRCYQESLWSVSTVYC</sequence>
<evidence type="ECO:0000313" key="1">
    <source>
        <dbReference type="EnsemblMetazoa" id="AATE004840-PA.1"/>
    </source>
</evidence>
<proteinExistence type="predicted"/>
<protein>
    <submittedName>
        <fullName evidence="1">Uncharacterized protein</fullName>
    </submittedName>
</protein>
<dbReference type="EnsemblMetazoa" id="AATE004840-RA">
    <property type="protein sequence ID" value="AATE004840-PA.1"/>
    <property type="gene ID" value="AATE004840"/>
</dbReference>
<name>A0A182ISV8_ANOAO</name>
<dbReference type="AlphaFoldDB" id="A0A182ISV8"/>
<dbReference type="PROSITE" id="PS51257">
    <property type="entry name" value="PROKAR_LIPOPROTEIN"/>
    <property type="match status" value="1"/>
</dbReference>
<accession>A0A182ISV8</accession>
<reference evidence="1" key="1">
    <citation type="submission" date="2022-08" db="UniProtKB">
        <authorList>
            <consortium name="EnsemblMetazoa"/>
        </authorList>
    </citation>
    <scope>IDENTIFICATION</scope>
    <source>
        <strain evidence="1">EBRO</strain>
    </source>
</reference>
<organism evidence="1">
    <name type="scientific">Anopheles atroparvus</name>
    <name type="common">European mosquito</name>
    <dbReference type="NCBI Taxonomy" id="41427"/>
    <lineage>
        <taxon>Eukaryota</taxon>
        <taxon>Metazoa</taxon>
        <taxon>Ecdysozoa</taxon>
        <taxon>Arthropoda</taxon>
        <taxon>Hexapoda</taxon>
        <taxon>Insecta</taxon>
        <taxon>Pterygota</taxon>
        <taxon>Neoptera</taxon>
        <taxon>Endopterygota</taxon>
        <taxon>Diptera</taxon>
        <taxon>Nematocera</taxon>
        <taxon>Culicoidea</taxon>
        <taxon>Culicidae</taxon>
        <taxon>Anophelinae</taxon>
        <taxon>Anopheles</taxon>
    </lineage>
</organism>
<dbReference type="VEuPathDB" id="VectorBase:AATE004840"/>
<dbReference type="Gene3D" id="2.80.10.50">
    <property type="match status" value="1"/>
</dbReference>